<dbReference type="InterPro" id="IPR020946">
    <property type="entry name" value="Flavin_mOase-like"/>
</dbReference>
<comment type="catalytic activity">
    <reaction evidence="14">
        <text>hypotaurine + NADH + O2 + H(+) = taurine + NAD(+) + H2O</text>
        <dbReference type="Rhea" id="RHEA:74111"/>
        <dbReference type="ChEBI" id="CHEBI:15377"/>
        <dbReference type="ChEBI" id="CHEBI:15378"/>
        <dbReference type="ChEBI" id="CHEBI:15379"/>
        <dbReference type="ChEBI" id="CHEBI:57540"/>
        <dbReference type="ChEBI" id="CHEBI:57853"/>
        <dbReference type="ChEBI" id="CHEBI:57945"/>
        <dbReference type="ChEBI" id="CHEBI:507393"/>
        <dbReference type="EC" id="1.14.13.8"/>
    </reaction>
    <physiologicalReaction direction="left-to-right" evidence="14">
        <dbReference type="Rhea" id="RHEA:74112"/>
    </physiologicalReaction>
</comment>
<dbReference type="GO" id="GO:0034899">
    <property type="term" value="F:trimethylamine monooxygenase activity"/>
    <property type="evidence" value="ECO:0007669"/>
    <property type="project" value="UniProtKB-EC"/>
</dbReference>
<dbReference type="EC" id="1.-.-.-" evidence="19"/>
<keyword evidence="22" id="KW-1185">Reference proteome</keyword>
<comment type="function">
    <text evidence="13">Broad spectrum monooxygenase that catalyzes the oxygenation of a wide variety of nitrogen- and sulfur-containing compounds including xenobiotics. Catalyzes the S-oxygenation of hypotaurine to produce taurine, an organic osmolyte involved in cell volume regulation as well as a variety of cytoprotective and developmental processes. In vitro, catalyzes the N-oxygenation of trimethylamine (TMA) to produce trimethylamine N-oxide (TMAO) and could therefore participate to the detoxification of this compound that is generated by the action of gut microbiota from dietary precursors such as choline, choline containing compounds, betaine or L-carnitine.</text>
</comment>
<name>A0AAV4AVZ1_9GAST</name>
<keyword evidence="6 18" id="KW-0256">Endoplasmic reticulum</keyword>
<evidence type="ECO:0000256" key="15">
    <source>
        <dbReference type="ARBA" id="ARBA00048041"/>
    </source>
</evidence>
<keyword evidence="4 18" id="KW-0285">Flavoprotein</keyword>
<evidence type="ECO:0000256" key="17">
    <source>
        <dbReference type="ARBA" id="ARBA00049443"/>
    </source>
</evidence>
<proteinExistence type="inferred from homology"/>
<reference evidence="21 22" key="1">
    <citation type="journal article" date="2021" name="Elife">
        <title>Chloroplast acquisition without the gene transfer in kleptoplastic sea slugs, Plakobranchus ocellatus.</title>
        <authorList>
            <person name="Maeda T."/>
            <person name="Takahashi S."/>
            <person name="Yoshida T."/>
            <person name="Shimamura S."/>
            <person name="Takaki Y."/>
            <person name="Nagai Y."/>
            <person name="Toyoda A."/>
            <person name="Suzuki Y."/>
            <person name="Arimoto A."/>
            <person name="Ishii H."/>
            <person name="Satoh N."/>
            <person name="Nishiyama T."/>
            <person name="Hasebe M."/>
            <person name="Maruyama T."/>
            <person name="Minagawa J."/>
            <person name="Obokata J."/>
            <person name="Shigenobu S."/>
        </authorList>
    </citation>
    <scope>NUCLEOTIDE SEQUENCE [LARGE SCALE GENOMIC DNA]</scope>
</reference>
<dbReference type="PRINTS" id="PR00370">
    <property type="entry name" value="FMOXYGENASE"/>
</dbReference>
<gene>
    <name evidence="21" type="ORF">PoB_003792500</name>
</gene>
<evidence type="ECO:0000256" key="5">
    <source>
        <dbReference type="ARBA" id="ARBA00022692"/>
    </source>
</evidence>
<feature type="transmembrane region" description="Helical" evidence="20">
    <location>
        <begin position="536"/>
        <end position="555"/>
    </location>
</feature>
<dbReference type="Gene3D" id="3.50.50.60">
    <property type="entry name" value="FAD/NAD(P)-binding domain"/>
    <property type="match status" value="1"/>
</dbReference>
<keyword evidence="11 18" id="KW-0503">Monooxygenase</keyword>
<feature type="transmembrane region" description="Helical" evidence="20">
    <location>
        <begin position="440"/>
        <end position="461"/>
    </location>
</feature>
<evidence type="ECO:0000313" key="21">
    <source>
        <dbReference type="EMBL" id="GFO11420.1"/>
    </source>
</evidence>
<evidence type="ECO:0000256" key="9">
    <source>
        <dbReference type="ARBA" id="ARBA00022989"/>
    </source>
</evidence>
<dbReference type="InterPro" id="IPR000960">
    <property type="entry name" value="Flavin_mOase"/>
</dbReference>
<organism evidence="21 22">
    <name type="scientific">Plakobranchus ocellatus</name>
    <dbReference type="NCBI Taxonomy" id="259542"/>
    <lineage>
        <taxon>Eukaryota</taxon>
        <taxon>Metazoa</taxon>
        <taxon>Spiralia</taxon>
        <taxon>Lophotrochozoa</taxon>
        <taxon>Mollusca</taxon>
        <taxon>Gastropoda</taxon>
        <taxon>Heterobranchia</taxon>
        <taxon>Euthyneura</taxon>
        <taxon>Panpulmonata</taxon>
        <taxon>Sacoglossa</taxon>
        <taxon>Placobranchoidea</taxon>
        <taxon>Plakobranchidae</taxon>
        <taxon>Plakobranchus</taxon>
    </lineage>
</organism>
<comment type="caution">
    <text evidence="21">The sequence shown here is derived from an EMBL/GenBank/DDBJ whole genome shotgun (WGS) entry which is preliminary data.</text>
</comment>
<dbReference type="InterPro" id="IPR036188">
    <property type="entry name" value="FAD/NAD-bd_sf"/>
</dbReference>
<dbReference type="SUPFAM" id="SSF51905">
    <property type="entry name" value="FAD/NAD(P)-binding domain"/>
    <property type="match status" value="3"/>
</dbReference>
<dbReference type="InterPro" id="IPR050346">
    <property type="entry name" value="FMO-like"/>
</dbReference>
<sequence>MAKDKKTVCIVGAGESGLAALKECVQHGMAPTLYDLDSDIGGLWHKKLPGQYSNTASIWPTLVTNNSKYTMCFSDFPPDPKDPVFISPPQLCAYFKRMINHFGLAKYIHLNTEVVKVRETPDHDKTGKWEVYTRDSSAIGDKLSSQEDISEQDMLASCRKEIFDNVILCSGWFKEPFYPDIPGLKYFTGSVSHSFTYSDPRPFDNKKVLVVGNKFSAAEITSDISNLAEETYLALGQGTWIIPRLFRGGVPLDLSMPRSMIWARDPEFSFNEMILTESNGKMNHTQSGIGTSTQPATSPICISDDLPVKIASGKIKPYGHLTELKQNTAIFQEGETIPGLDAIVFCTGYRTNTSFVDLKIHDDDGKMELYFMVFPLNRKHNTLALVGHYGTDGPMVLLGENQARLAASVMSGCHQLPPQKTMAQNVLFWNQISAARRPGFYNYLIPGFAFMDALAMELGFYPSFWKIFFRDPVLAWRTWYGPYLAVQYRLLGPNSQWDKAREMCYKAYDEGLSCIRHADEKVADRPDIKRRRKQRAISVLGLGALVTGLILWRTWK</sequence>
<evidence type="ECO:0000256" key="4">
    <source>
        <dbReference type="ARBA" id="ARBA00022630"/>
    </source>
</evidence>
<comment type="catalytic activity">
    <reaction evidence="16">
        <text>trimethylamine + NADPH + O2 = trimethylamine N-oxide + NADP(+) + H2O</text>
        <dbReference type="Rhea" id="RHEA:31979"/>
        <dbReference type="ChEBI" id="CHEBI:15377"/>
        <dbReference type="ChEBI" id="CHEBI:15379"/>
        <dbReference type="ChEBI" id="CHEBI:15724"/>
        <dbReference type="ChEBI" id="CHEBI:57783"/>
        <dbReference type="ChEBI" id="CHEBI:58349"/>
        <dbReference type="ChEBI" id="CHEBI:58389"/>
        <dbReference type="EC" id="1.14.13.148"/>
    </reaction>
    <physiologicalReaction direction="left-to-right" evidence="16">
        <dbReference type="Rhea" id="RHEA:31980"/>
    </physiologicalReaction>
</comment>
<evidence type="ECO:0000256" key="19">
    <source>
        <dbReference type="RuleBase" id="RU361177"/>
    </source>
</evidence>
<comment type="subcellular location">
    <subcellularLocation>
        <location evidence="2">Endoplasmic reticulum membrane</location>
        <topology evidence="2">Single-pass membrane protein</topology>
    </subcellularLocation>
</comment>
<evidence type="ECO:0000256" key="10">
    <source>
        <dbReference type="ARBA" id="ARBA00023002"/>
    </source>
</evidence>
<dbReference type="Proteomes" id="UP000735302">
    <property type="component" value="Unassembled WGS sequence"/>
</dbReference>
<keyword evidence="9 20" id="KW-1133">Transmembrane helix</keyword>
<evidence type="ECO:0000256" key="16">
    <source>
        <dbReference type="ARBA" id="ARBA00048088"/>
    </source>
</evidence>
<dbReference type="Pfam" id="PF00743">
    <property type="entry name" value="FMO-like"/>
    <property type="match status" value="1"/>
</dbReference>
<dbReference type="PIRSF" id="PIRSF000332">
    <property type="entry name" value="FMO"/>
    <property type="match status" value="1"/>
</dbReference>
<evidence type="ECO:0000256" key="6">
    <source>
        <dbReference type="ARBA" id="ARBA00022824"/>
    </source>
</evidence>
<comment type="catalytic activity">
    <reaction evidence="17">
        <text>N,N-dimethylaniline + NADPH + O2 + H(+) = N,N-dimethylaniline N-oxide + NADP(+) + H2O</text>
        <dbReference type="Rhea" id="RHEA:24468"/>
        <dbReference type="ChEBI" id="CHEBI:15377"/>
        <dbReference type="ChEBI" id="CHEBI:15378"/>
        <dbReference type="ChEBI" id="CHEBI:15379"/>
        <dbReference type="ChEBI" id="CHEBI:16269"/>
        <dbReference type="ChEBI" id="CHEBI:17735"/>
        <dbReference type="ChEBI" id="CHEBI:57783"/>
        <dbReference type="ChEBI" id="CHEBI:58349"/>
        <dbReference type="EC" id="1.14.13.8"/>
    </reaction>
    <physiologicalReaction direction="left-to-right" evidence="17">
        <dbReference type="Rhea" id="RHEA:24469"/>
    </physiologicalReaction>
</comment>
<keyword evidence="5 20" id="KW-0812">Transmembrane</keyword>
<keyword evidence="10 18" id="KW-0560">Oxidoreductase</keyword>
<protein>
    <recommendedName>
        <fullName evidence="19">Flavin-containing monooxygenase</fullName>
        <ecNumber evidence="19">1.-.-.-</ecNumber>
    </recommendedName>
</protein>
<evidence type="ECO:0000256" key="13">
    <source>
        <dbReference type="ARBA" id="ARBA00045957"/>
    </source>
</evidence>
<keyword evidence="12 18" id="KW-0472">Membrane</keyword>
<dbReference type="EMBL" id="BLXT01004298">
    <property type="protein sequence ID" value="GFO11420.1"/>
    <property type="molecule type" value="Genomic_DNA"/>
</dbReference>
<comment type="cofactor">
    <cofactor evidence="1 18 19">
        <name>FAD</name>
        <dbReference type="ChEBI" id="CHEBI:57692"/>
    </cofactor>
</comment>
<evidence type="ECO:0000256" key="11">
    <source>
        <dbReference type="ARBA" id="ARBA00023033"/>
    </source>
</evidence>
<evidence type="ECO:0000313" key="22">
    <source>
        <dbReference type="Proteomes" id="UP000735302"/>
    </source>
</evidence>
<keyword evidence="8 18" id="KW-0521">NADP</keyword>
<evidence type="ECO:0000256" key="18">
    <source>
        <dbReference type="PIRNR" id="PIRNR000332"/>
    </source>
</evidence>
<comment type="similarity">
    <text evidence="3 18 19">Belongs to the FMO family.</text>
</comment>
<evidence type="ECO:0000256" key="14">
    <source>
        <dbReference type="ARBA" id="ARBA00047338"/>
    </source>
</evidence>
<dbReference type="FunFam" id="3.50.50.60:FF:000159">
    <property type="entry name" value="Dimethylaniline monooxygenase [N-oxide-forming]"/>
    <property type="match status" value="1"/>
</dbReference>
<dbReference type="AlphaFoldDB" id="A0AAV4AVZ1"/>
<accession>A0AAV4AVZ1</accession>
<evidence type="ECO:0000256" key="3">
    <source>
        <dbReference type="ARBA" id="ARBA00009183"/>
    </source>
</evidence>
<evidence type="ECO:0000256" key="20">
    <source>
        <dbReference type="SAM" id="Phobius"/>
    </source>
</evidence>
<evidence type="ECO:0000256" key="1">
    <source>
        <dbReference type="ARBA" id="ARBA00001974"/>
    </source>
</evidence>
<evidence type="ECO:0000256" key="2">
    <source>
        <dbReference type="ARBA" id="ARBA00004389"/>
    </source>
</evidence>
<comment type="catalytic activity">
    <reaction evidence="15">
        <text>hypotaurine + NADPH + O2 + H(+) = taurine + NADP(+) + H2O</text>
        <dbReference type="Rhea" id="RHEA:69819"/>
        <dbReference type="ChEBI" id="CHEBI:15377"/>
        <dbReference type="ChEBI" id="CHEBI:15378"/>
        <dbReference type="ChEBI" id="CHEBI:15379"/>
        <dbReference type="ChEBI" id="CHEBI:57783"/>
        <dbReference type="ChEBI" id="CHEBI:57853"/>
        <dbReference type="ChEBI" id="CHEBI:58349"/>
        <dbReference type="ChEBI" id="CHEBI:507393"/>
        <dbReference type="EC" id="1.14.13.8"/>
    </reaction>
    <physiologicalReaction direction="left-to-right" evidence="15">
        <dbReference type="Rhea" id="RHEA:69820"/>
    </physiologicalReaction>
</comment>
<evidence type="ECO:0000256" key="8">
    <source>
        <dbReference type="ARBA" id="ARBA00022857"/>
    </source>
</evidence>
<evidence type="ECO:0000256" key="12">
    <source>
        <dbReference type="ARBA" id="ARBA00023136"/>
    </source>
</evidence>
<dbReference type="GO" id="GO:0050661">
    <property type="term" value="F:NADP binding"/>
    <property type="evidence" value="ECO:0007669"/>
    <property type="project" value="InterPro"/>
</dbReference>
<dbReference type="GO" id="GO:0050660">
    <property type="term" value="F:flavin adenine dinucleotide binding"/>
    <property type="evidence" value="ECO:0007669"/>
    <property type="project" value="InterPro"/>
</dbReference>
<evidence type="ECO:0000256" key="7">
    <source>
        <dbReference type="ARBA" id="ARBA00022827"/>
    </source>
</evidence>
<dbReference type="GO" id="GO:0004499">
    <property type="term" value="F:N,N-dimethylaniline monooxygenase activity"/>
    <property type="evidence" value="ECO:0007669"/>
    <property type="project" value="UniProtKB-UniRule"/>
</dbReference>
<keyword evidence="7 18" id="KW-0274">FAD</keyword>
<dbReference type="PANTHER" id="PTHR23023">
    <property type="entry name" value="DIMETHYLANILINE MONOOXYGENASE"/>
    <property type="match status" value="1"/>
</dbReference>
<dbReference type="GO" id="GO:0005789">
    <property type="term" value="C:endoplasmic reticulum membrane"/>
    <property type="evidence" value="ECO:0007669"/>
    <property type="project" value="UniProtKB-SubCell"/>
</dbReference>